<dbReference type="EMBL" id="QGSZ01000287">
    <property type="protein sequence ID" value="RQW98751.1"/>
    <property type="molecule type" value="Genomic_DNA"/>
</dbReference>
<dbReference type="RefSeq" id="WP_124775614.1">
    <property type="nucleotide sequence ID" value="NZ_QGSZ01000287.1"/>
</dbReference>
<comment type="caution">
    <text evidence="2">The sequence shown here is derived from an EMBL/GenBank/DDBJ whole genome shotgun (WGS) entry which is preliminary data.</text>
</comment>
<proteinExistence type="predicted"/>
<name>A0A3N9WCW0_9ACTN</name>
<keyword evidence="3" id="KW-1185">Reference proteome</keyword>
<gene>
    <name evidence="2" type="ORF">DLJ59_26565</name>
</gene>
<evidence type="ECO:0000313" key="2">
    <source>
        <dbReference type="EMBL" id="RQW98751.1"/>
    </source>
</evidence>
<reference evidence="2 3" key="1">
    <citation type="submission" date="2018-05" db="EMBL/GenBank/DDBJ databases">
        <title>Micromonospora from Atacama Desert.</title>
        <authorList>
            <person name="Carro L."/>
            <person name="Goodfellow M."/>
            <person name="Klenk H.-P."/>
        </authorList>
    </citation>
    <scope>NUCLEOTIDE SEQUENCE [LARGE SCALE GENOMIC DNA]</scope>
    <source>
        <strain evidence="2 3">LB39</strain>
    </source>
</reference>
<protein>
    <submittedName>
        <fullName evidence="2">Uncharacterized protein</fullName>
    </submittedName>
</protein>
<feature type="region of interest" description="Disordered" evidence="1">
    <location>
        <begin position="125"/>
        <end position="144"/>
    </location>
</feature>
<dbReference type="Proteomes" id="UP000282312">
    <property type="component" value="Unassembled WGS sequence"/>
</dbReference>
<dbReference type="AlphaFoldDB" id="A0A3N9WCW0"/>
<evidence type="ECO:0000313" key="3">
    <source>
        <dbReference type="Proteomes" id="UP000282312"/>
    </source>
</evidence>
<dbReference type="OrthoDB" id="3395285at2"/>
<accession>A0A3N9WCW0</accession>
<evidence type="ECO:0000256" key="1">
    <source>
        <dbReference type="SAM" id="MobiDB-lite"/>
    </source>
</evidence>
<sequence length="144" mass="15609">MYRSMEYGDTARVITPADATEHRLGTVTDVTYSTPHTTHARRYTLRFPGGIERSFPADHVVRCTRADDHAALEAAFTNACVALRDACRIAHDYDPDLSVGTVSLIRRLVDLSRLRLGLTLNPSGAAGVAEAGSPNTRNQGGGER</sequence>
<organism evidence="2 3">
    <name type="scientific">Micromonospora inaquosa</name>
    <dbReference type="NCBI Taxonomy" id="2203716"/>
    <lineage>
        <taxon>Bacteria</taxon>
        <taxon>Bacillati</taxon>
        <taxon>Actinomycetota</taxon>
        <taxon>Actinomycetes</taxon>
        <taxon>Micromonosporales</taxon>
        <taxon>Micromonosporaceae</taxon>
        <taxon>Micromonospora</taxon>
    </lineage>
</organism>